<dbReference type="InterPro" id="IPR023395">
    <property type="entry name" value="MCP_dom_sf"/>
</dbReference>
<keyword evidence="5" id="KW-0677">Repeat</keyword>
<proteinExistence type="inferred from homology"/>
<evidence type="ECO:0000256" key="5">
    <source>
        <dbReference type="ARBA" id="ARBA00022737"/>
    </source>
</evidence>
<dbReference type="GO" id="GO:0055085">
    <property type="term" value="P:transmembrane transport"/>
    <property type="evidence" value="ECO:0007669"/>
    <property type="project" value="InterPro"/>
</dbReference>
<sequence length="298" mass="33497">MWTSVDHRITYLQSFLCGSTAGVLGRTVTAPLDVLKITCQVKGSRTGMLSVCKQIYAMEGWRGFFRGNLSACVKIFPYYAVQVWSYKKFRWYIQDDLGRLNISGSVSAATLAVLSATVFTYPLDLIKTRLVVQPYGRHKTVYKGTVLYAFCTFVTYEALDTYWWDRRLRPLELVVQSAAVSSLVITFTFPFDLVRKRMQAKSSSLPCNGGVGINFSNARTCVLNTVQSSGIRGLWKGLLPTIVRTGPYHALIFLSYGMCKSACLYRNGYKGGIDPNIEMEELQEAADYDVDFDLQLDD</sequence>
<dbReference type="Proteomes" id="UP000005408">
    <property type="component" value="Unassembled WGS sequence"/>
</dbReference>
<protein>
    <recommendedName>
        <fullName evidence="12">Solute carrier family 25 member 43</fullName>
    </recommendedName>
</protein>
<dbReference type="GeneID" id="105340385"/>
<dbReference type="PANTHER" id="PTHR24089">
    <property type="entry name" value="SOLUTE CARRIER FAMILY 25"/>
    <property type="match status" value="1"/>
</dbReference>
<dbReference type="InterPro" id="IPR018108">
    <property type="entry name" value="MCP_transmembrane"/>
</dbReference>
<dbReference type="GO" id="GO:0016020">
    <property type="term" value="C:membrane"/>
    <property type="evidence" value="ECO:0007669"/>
    <property type="project" value="UniProtKB-SubCell"/>
</dbReference>
<evidence type="ECO:0000256" key="3">
    <source>
        <dbReference type="ARBA" id="ARBA00022448"/>
    </source>
</evidence>
<feature type="transmembrane region" description="Helical" evidence="9">
    <location>
        <begin position="100"/>
        <end position="121"/>
    </location>
</feature>
<dbReference type="EnsemblMetazoa" id="G26467.1">
    <property type="protein sequence ID" value="G26467.1:cds"/>
    <property type="gene ID" value="G26467"/>
</dbReference>
<dbReference type="SUPFAM" id="SSF103506">
    <property type="entry name" value="Mitochondrial carrier"/>
    <property type="match status" value="1"/>
</dbReference>
<dbReference type="InterPro" id="IPR002067">
    <property type="entry name" value="MCP"/>
</dbReference>
<evidence type="ECO:0000256" key="7">
    <source>
        <dbReference type="PROSITE-ProRule" id="PRU00282"/>
    </source>
</evidence>
<comment type="subcellular location">
    <subcellularLocation>
        <location evidence="1">Membrane</location>
        <topology evidence="1">Multi-pass membrane protein</topology>
    </subcellularLocation>
</comment>
<organism evidence="10 11">
    <name type="scientific">Magallana gigas</name>
    <name type="common">Pacific oyster</name>
    <name type="synonym">Crassostrea gigas</name>
    <dbReference type="NCBI Taxonomy" id="29159"/>
    <lineage>
        <taxon>Eukaryota</taxon>
        <taxon>Metazoa</taxon>
        <taxon>Spiralia</taxon>
        <taxon>Lophotrochozoa</taxon>
        <taxon>Mollusca</taxon>
        <taxon>Bivalvia</taxon>
        <taxon>Autobranchia</taxon>
        <taxon>Pteriomorphia</taxon>
        <taxon>Ostreida</taxon>
        <taxon>Ostreoidea</taxon>
        <taxon>Ostreidae</taxon>
        <taxon>Magallana</taxon>
    </lineage>
</organism>
<dbReference type="PRINTS" id="PR00926">
    <property type="entry name" value="MITOCARRIER"/>
</dbReference>
<dbReference type="RefSeq" id="XP_019927828.2">
    <property type="nucleotide sequence ID" value="XM_020072269.3"/>
</dbReference>
<evidence type="ECO:0000313" key="10">
    <source>
        <dbReference type="EnsemblMetazoa" id="G26467.1:cds"/>
    </source>
</evidence>
<keyword evidence="4 7" id="KW-0812">Transmembrane</keyword>
<dbReference type="Pfam" id="PF00153">
    <property type="entry name" value="Mito_carr"/>
    <property type="match status" value="3"/>
</dbReference>
<feature type="transmembrane region" description="Helical" evidence="9">
    <location>
        <begin position="63"/>
        <end position="80"/>
    </location>
</feature>
<reference evidence="10" key="1">
    <citation type="submission" date="2022-08" db="UniProtKB">
        <authorList>
            <consortium name="EnsemblMetazoa"/>
        </authorList>
    </citation>
    <scope>IDENTIFICATION</scope>
    <source>
        <strain evidence="10">05x7-T-G4-1.051#20</strain>
    </source>
</reference>
<evidence type="ECO:0000256" key="8">
    <source>
        <dbReference type="RuleBase" id="RU000488"/>
    </source>
</evidence>
<feature type="transmembrane region" description="Helical" evidence="9">
    <location>
        <begin position="141"/>
        <end position="159"/>
    </location>
</feature>
<evidence type="ECO:0000256" key="2">
    <source>
        <dbReference type="ARBA" id="ARBA00006375"/>
    </source>
</evidence>
<dbReference type="Gene3D" id="1.50.40.10">
    <property type="entry name" value="Mitochondrial carrier domain"/>
    <property type="match status" value="2"/>
</dbReference>
<dbReference type="AlphaFoldDB" id="A0A8W8L4Y3"/>
<feature type="transmembrane region" description="Helical" evidence="9">
    <location>
        <begin position="174"/>
        <end position="194"/>
    </location>
</feature>
<evidence type="ECO:0000256" key="4">
    <source>
        <dbReference type="ARBA" id="ARBA00022692"/>
    </source>
</evidence>
<name>A0A8W8L4Y3_MAGGI</name>
<dbReference type="PROSITE" id="PS50920">
    <property type="entry name" value="SOLCAR"/>
    <property type="match status" value="2"/>
</dbReference>
<keyword evidence="9" id="KW-1133">Transmembrane helix</keyword>
<evidence type="ECO:0008006" key="12">
    <source>
        <dbReference type="Google" id="ProtNLM"/>
    </source>
</evidence>
<feature type="repeat" description="Solcar" evidence="7">
    <location>
        <begin position="9"/>
        <end position="92"/>
    </location>
</feature>
<evidence type="ECO:0000256" key="6">
    <source>
        <dbReference type="ARBA" id="ARBA00023136"/>
    </source>
</evidence>
<keyword evidence="3 8" id="KW-0813">Transport</keyword>
<evidence type="ECO:0000256" key="1">
    <source>
        <dbReference type="ARBA" id="ARBA00004141"/>
    </source>
</evidence>
<evidence type="ECO:0000256" key="9">
    <source>
        <dbReference type="SAM" id="Phobius"/>
    </source>
</evidence>
<keyword evidence="11" id="KW-1185">Reference proteome</keyword>
<evidence type="ECO:0000313" key="11">
    <source>
        <dbReference type="Proteomes" id="UP000005408"/>
    </source>
</evidence>
<feature type="repeat" description="Solcar" evidence="7">
    <location>
        <begin position="168"/>
        <end position="262"/>
    </location>
</feature>
<keyword evidence="6 7" id="KW-0472">Membrane</keyword>
<comment type="similarity">
    <text evidence="2 8">Belongs to the mitochondrial carrier (TC 2.A.29) family.</text>
</comment>
<accession>A0A8W8L4Y3</accession>